<keyword evidence="1" id="KW-0732">Signal</keyword>
<dbReference type="RefSeq" id="WP_066406010.1">
    <property type="nucleotide sequence ID" value="NZ_CP011390.1"/>
</dbReference>
<feature type="chain" id="PRO_5008001382" description="Outer membrane protein beta-barrel domain-containing protein" evidence="1">
    <location>
        <begin position="25"/>
        <end position="284"/>
    </location>
</feature>
<dbReference type="STRING" id="1492898.SY85_16625"/>
<protein>
    <recommendedName>
        <fullName evidence="4">Outer membrane protein beta-barrel domain-containing protein</fullName>
    </recommendedName>
</protein>
<accession>A0A172TYC1</accession>
<dbReference type="InterPro" id="IPR011250">
    <property type="entry name" value="OMP/PagP_B-barrel"/>
</dbReference>
<dbReference type="Proteomes" id="UP000077177">
    <property type="component" value="Chromosome"/>
</dbReference>
<dbReference type="EMBL" id="CP011390">
    <property type="protein sequence ID" value="ANE51874.1"/>
    <property type="molecule type" value="Genomic_DNA"/>
</dbReference>
<dbReference type="AlphaFoldDB" id="A0A172TYC1"/>
<dbReference type="SUPFAM" id="SSF56925">
    <property type="entry name" value="OMPA-like"/>
    <property type="match status" value="1"/>
</dbReference>
<dbReference type="Gene3D" id="2.40.160.20">
    <property type="match status" value="1"/>
</dbReference>
<reference evidence="2 3" key="2">
    <citation type="journal article" date="2016" name="Int. J. Syst. Evol. Microbiol.">
        <title>Flavisolibacter tropicus sp. nov., isolated from tropical soil.</title>
        <authorList>
            <person name="Lee J.J."/>
            <person name="Kang M.S."/>
            <person name="Kim G.S."/>
            <person name="Lee C.S."/>
            <person name="Lim S."/>
            <person name="Lee J."/>
            <person name="Roh S.H."/>
            <person name="Kang H."/>
            <person name="Ha J.M."/>
            <person name="Bae S."/>
            <person name="Jung H.Y."/>
            <person name="Kim M.K."/>
        </authorList>
    </citation>
    <scope>NUCLEOTIDE SEQUENCE [LARGE SCALE GENOMIC DNA]</scope>
    <source>
        <strain evidence="2 3">LCS9</strain>
    </source>
</reference>
<organism evidence="2 3">
    <name type="scientific">Flavisolibacter tropicus</name>
    <dbReference type="NCBI Taxonomy" id="1492898"/>
    <lineage>
        <taxon>Bacteria</taxon>
        <taxon>Pseudomonadati</taxon>
        <taxon>Bacteroidota</taxon>
        <taxon>Chitinophagia</taxon>
        <taxon>Chitinophagales</taxon>
        <taxon>Chitinophagaceae</taxon>
        <taxon>Flavisolibacter</taxon>
    </lineage>
</organism>
<sequence>MRFAFLKTNLCLLLLLFFSIAATAQTYTDVVHLKNGTIVRGIIIEQVPGKTIKVQTADALKVEINYSDIEKISKETSISSKETTITPGTAYNPSTTPGSPKASFKKYFFTAGAGFFSGDGIGYTGRISVGLQLDKHFDMQAFFQLSEADRGLTRGAKQEKYNRLSMQNFGIKGSFALATTSSVRPYFSIGTGYCRTPFTTSGRAFDEEFGMSIGGYGYYRSFFINPAFGLSIPVGKNNSFFTELNYNYHAWKEIHNFIGNPLPANYPQPYSSAQFASLLVGVKF</sequence>
<keyword evidence="3" id="KW-1185">Reference proteome</keyword>
<feature type="signal peptide" evidence="1">
    <location>
        <begin position="1"/>
        <end position="24"/>
    </location>
</feature>
<proteinExistence type="predicted"/>
<gene>
    <name evidence="2" type="ORF">SY85_16625</name>
</gene>
<evidence type="ECO:0000256" key="1">
    <source>
        <dbReference type="SAM" id="SignalP"/>
    </source>
</evidence>
<evidence type="ECO:0008006" key="4">
    <source>
        <dbReference type="Google" id="ProtNLM"/>
    </source>
</evidence>
<evidence type="ECO:0000313" key="3">
    <source>
        <dbReference type="Proteomes" id="UP000077177"/>
    </source>
</evidence>
<reference evidence="3" key="1">
    <citation type="submission" date="2015-01" db="EMBL/GenBank/DDBJ databases">
        <title>Flavisolibacter sp./LCS9/ whole genome sequencing.</title>
        <authorList>
            <person name="Kim M.K."/>
            <person name="Srinivasan S."/>
            <person name="Lee J.-J."/>
        </authorList>
    </citation>
    <scope>NUCLEOTIDE SEQUENCE [LARGE SCALE GENOMIC DNA]</scope>
    <source>
        <strain evidence="3">LCS9</strain>
    </source>
</reference>
<dbReference type="KEGG" id="fla:SY85_16625"/>
<evidence type="ECO:0000313" key="2">
    <source>
        <dbReference type="EMBL" id="ANE51874.1"/>
    </source>
</evidence>
<dbReference type="OrthoDB" id="1014848at2"/>
<name>A0A172TYC1_9BACT</name>